<evidence type="ECO:0000256" key="2">
    <source>
        <dbReference type="ARBA" id="ARBA00022448"/>
    </source>
</evidence>
<keyword evidence="4 7" id="KW-0812">Transmembrane</keyword>
<feature type="domain" description="Major facilitator superfamily (MFS) profile" evidence="8">
    <location>
        <begin position="20"/>
        <end position="461"/>
    </location>
</feature>
<protein>
    <submittedName>
        <fullName evidence="9">MFS transporter</fullName>
    </submittedName>
</protein>
<feature type="transmembrane region" description="Helical" evidence="7">
    <location>
        <begin position="86"/>
        <end position="105"/>
    </location>
</feature>
<evidence type="ECO:0000256" key="7">
    <source>
        <dbReference type="SAM" id="Phobius"/>
    </source>
</evidence>
<dbReference type="Gene3D" id="1.20.1720.10">
    <property type="entry name" value="Multidrug resistance protein D"/>
    <property type="match status" value="1"/>
</dbReference>
<name>A0A8J4ACJ1_9ACTN</name>
<feature type="transmembrane region" description="Helical" evidence="7">
    <location>
        <begin position="111"/>
        <end position="133"/>
    </location>
</feature>
<dbReference type="Pfam" id="PF07690">
    <property type="entry name" value="MFS_1"/>
    <property type="match status" value="1"/>
</dbReference>
<feature type="transmembrane region" description="Helical" evidence="7">
    <location>
        <begin position="55"/>
        <end position="74"/>
    </location>
</feature>
<keyword evidence="6 7" id="KW-0472">Membrane</keyword>
<dbReference type="InterPro" id="IPR011701">
    <property type="entry name" value="MFS"/>
</dbReference>
<organism evidence="9 10">
    <name type="scientific">Actinocatenispora comari</name>
    <dbReference type="NCBI Taxonomy" id="2807577"/>
    <lineage>
        <taxon>Bacteria</taxon>
        <taxon>Bacillati</taxon>
        <taxon>Actinomycetota</taxon>
        <taxon>Actinomycetes</taxon>
        <taxon>Micromonosporales</taxon>
        <taxon>Micromonosporaceae</taxon>
        <taxon>Actinocatenispora</taxon>
    </lineage>
</organism>
<gene>
    <name evidence="9" type="ORF">NUM_41130</name>
</gene>
<feature type="transmembrane region" description="Helical" evidence="7">
    <location>
        <begin position="366"/>
        <end position="389"/>
    </location>
</feature>
<keyword evidence="3" id="KW-1003">Cell membrane</keyword>
<proteinExistence type="predicted"/>
<dbReference type="SUPFAM" id="SSF103473">
    <property type="entry name" value="MFS general substrate transporter"/>
    <property type="match status" value="1"/>
</dbReference>
<feature type="transmembrane region" description="Helical" evidence="7">
    <location>
        <begin position="145"/>
        <end position="166"/>
    </location>
</feature>
<keyword evidence="10" id="KW-1185">Reference proteome</keyword>
<dbReference type="InterPro" id="IPR020846">
    <property type="entry name" value="MFS_dom"/>
</dbReference>
<dbReference type="RefSeq" id="WP_207126562.1">
    <property type="nucleotide sequence ID" value="NZ_BOPO01000077.1"/>
</dbReference>
<accession>A0A8J4ACJ1</accession>
<feature type="transmembrane region" description="Helical" evidence="7">
    <location>
        <begin position="410"/>
        <end position="431"/>
    </location>
</feature>
<dbReference type="InterPro" id="IPR036259">
    <property type="entry name" value="MFS_trans_sf"/>
</dbReference>
<dbReference type="Gene3D" id="1.20.1250.20">
    <property type="entry name" value="MFS general substrate transporter like domains"/>
    <property type="match status" value="1"/>
</dbReference>
<feature type="transmembrane region" description="Helical" evidence="7">
    <location>
        <begin position="276"/>
        <end position="299"/>
    </location>
</feature>
<evidence type="ECO:0000313" key="9">
    <source>
        <dbReference type="EMBL" id="GIL28859.1"/>
    </source>
</evidence>
<dbReference type="PANTHER" id="PTHR42718">
    <property type="entry name" value="MAJOR FACILITATOR SUPERFAMILY MULTIDRUG TRANSPORTER MFSC"/>
    <property type="match status" value="1"/>
</dbReference>
<dbReference type="GO" id="GO:0005886">
    <property type="term" value="C:plasma membrane"/>
    <property type="evidence" value="ECO:0007669"/>
    <property type="project" value="UniProtKB-SubCell"/>
</dbReference>
<evidence type="ECO:0000256" key="1">
    <source>
        <dbReference type="ARBA" id="ARBA00004651"/>
    </source>
</evidence>
<evidence type="ECO:0000256" key="3">
    <source>
        <dbReference type="ARBA" id="ARBA00022475"/>
    </source>
</evidence>
<feature type="transmembrane region" description="Helical" evidence="7">
    <location>
        <begin position="230"/>
        <end position="255"/>
    </location>
</feature>
<feature type="transmembrane region" description="Helical" evidence="7">
    <location>
        <begin position="172"/>
        <end position="194"/>
    </location>
</feature>
<dbReference type="AlphaFoldDB" id="A0A8J4ACJ1"/>
<dbReference type="PROSITE" id="PS50850">
    <property type="entry name" value="MFS"/>
    <property type="match status" value="1"/>
</dbReference>
<feature type="transmembrane region" description="Helical" evidence="7">
    <location>
        <begin position="333"/>
        <end position="354"/>
    </location>
</feature>
<feature type="transmembrane region" description="Helical" evidence="7">
    <location>
        <begin position="21"/>
        <end position="43"/>
    </location>
</feature>
<dbReference type="PANTHER" id="PTHR42718:SF46">
    <property type="entry name" value="BLR6921 PROTEIN"/>
    <property type="match status" value="1"/>
</dbReference>
<dbReference type="Proteomes" id="UP000614996">
    <property type="component" value="Unassembled WGS sequence"/>
</dbReference>
<feature type="transmembrane region" description="Helical" evidence="7">
    <location>
        <begin position="206"/>
        <end position="224"/>
    </location>
</feature>
<comment type="subcellular location">
    <subcellularLocation>
        <location evidence="1">Cell membrane</location>
        <topology evidence="1">Multi-pass membrane protein</topology>
    </subcellularLocation>
</comment>
<dbReference type="GO" id="GO:0022857">
    <property type="term" value="F:transmembrane transporter activity"/>
    <property type="evidence" value="ECO:0007669"/>
    <property type="project" value="InterPro"/>
</dbReference>
<evidence type="ECO:0000313" key="10">
    <source>
        <dbReference type="Proteomes" id="UP000614996"/>
    </source>
</evidence>
<dbReference type="EMBL" id="BOPO01000077">
    <property type="protein sequence ID" value="GIL28859.1"/>
    <property type="molecule type" value="Genomic_DNA"/>
</dbReference>
<sequence>MTTTVSTTTEARHRSYPGLALAILVAGQLMLMLDSTVVTVALPQIRAGLHVSPGTIAWVLDGYALAFGGLLLLGGRVGDLLGRRRLFVAGVALFTLASLVGGLSVNTGMLLAARAAQGVAAALTAPSALALIVTNFAGPARVRAISWYSAISGAGGSIGLLLGGMLTAWVSWRWVLIINVPIGIALVVLAPLVVAEAPRHRHRLDVAGALTGTLGVTALAYGLLHAATAGWGTAAGLGAFAVAVPALAAFVLIEWRVAEPLLPLRLFADRNRTGGYLNMLLLPAAMFGVFFFVSQFLGIVQRYDALRTGLAFLPLTVLSFGAARLAPRLIDRYGARTLMIGGAVLLGAGTAWLSRLHADSGYWGAVFGPMVLFGLGVGLSFVPASATILTSVAPADSGAASGTLQTLQQLGGAVGLAALVTASGIAGGTGLADGAGAAFALATALVAVTLVSTVLVVRRRRPATA</sequence>
<keyword evidence="5 7" id="KW-1133">Transmembrane helix</keyword>
<dbReference type="CDD" id="cd17321">
    <property type="entry name" value="MFS_MMR_MDR_like"/>
    <property type="match status" value="1"/>
</dbReference>
<evidence type="ECO:0000256" key="6">
    <source>
        <dbReference type="ARBA" id="ARBA00023136"/>
    </source>
</evidence>
<evidence type="ECO:0000256" key="5">
    <source>
        <dbReference type="ARBA" id="ARBA00022989"/>
    </source>
</evidence>
<reference evidence="10" key="1">
    <citation type="journal article" date="2021" name="Int. J. Syst. Evol. Microbiol.">
        <title>Actinocatenispora comari sp. nov., an endophytic actinomycete isolated from aerial parts of Comarum salesowianum.</title>
        <authorList>
            <person name="Oyunbileg N."/>
            <person name="Iizaka Y."/>
            <person name="Hamada M."/>
            <person name="Davaapurev B.O."/>
            <person name="Fukumoto A."/>
            <person name="Tsetseg B."/>
            <person name="Kato F."/>
            <person name="Tamura T."/>
            <person name="Batkhuu J."/>
            <person name="Anzai Y."/>
        </authorList>
    </citation>
    <scope>NUCLEOTIDE SEQUENCE [LARGE SCALE GENOMIC DNA]</scope>
    <source>
        <strain evidence="10">NUM-2625</strain>
    </source>
</reference>
<keyword evidence="2" id="KW-0813">Transport</keyword>
<feature type="transmembrane region" description="Helical" evidence="7">
    <location>
        <begin position="305"/>
        <end position="326"/>
    </location>
</feature>
<feature type="transmembrane region" description="Helical" evidence="7">
    <location>
        <begin position="437"/>
        <end position="457"/>
    </location>
</feature>
<evidence type="ECO:0000256" key="4">
    <source>
        <dbReference type="ARBA" id="ARBA00022692"/>
    </source>
</evidence>
<comment type="caution">
    <text evidence="9">The sequence shown here is derived from an EMBL/GenBank/DDBJ whole genome shotgun (WGS) entry which is preliminary data.</text>
</comment>
<evidence type="ECO:0000259" key="8">
    <source>
        <dbReference type="PROSITE" id="PS50850"/>
    </source>
</evidence>